<comment type="caution">
    <text evidence="1">The sequence shown here is derived from an EMBL/GenBank/DDBJ whole genome shotgun (WGS) entry which is preliminary data.</text>
</comment>
<dbReference type="InterPro" id="IPR012337">
    <property type="entry name" value="RNaseH-like_sf"/>
</dbReference>
<dbReference type="AlphaFoldDB" id="A0A9P5Y4X4"/>
<evidence type="ECO:0000313" key="1">
    <source>
        <dbReference type="EMBL" id="KAF9461681.1"/>
    </source>
</evidence>
<dbReference type="SUPFAM" id="SSF53098">
    <property type="entry name" value="Ribonuclease H-like"/>
    <property type="match status" value="1"/>
</dbReference>
<dbReference type="OrthoDB" id="3036523at2759"/>
<name>A0A9P5Y4X4_9AGAR</name>
<reference evidence="1" key="1">
    <citation type="submission" date="2020-11" db="EMBL/GenBank/DDBJ databases">
        <authorList>
            <consortium name="DOE Joint Genome Institute"/>
            <person name="Ahrendt S."/>
            <person name="Riley R."/>
            <person name="Andreopoulos W."/>
            <person name="Labutti K."/>
            <person name="Pangilinan J."/>
            <person name="Ruiz-Duenas F.J."/>
            <person name="Barrasa J.M."/>
            <person name="Sanchez-Garcia M."/>
            <person name="Camarero S."/>
            <person name="Miyauchi S."/>
            <person name="Serrano A."/>
            <person name="Linde D."/>
            <person name="Babiker R."/>
            <person name="Drula E."/>
            <person name="Ayuso-Fernandez I."/>
            <person name="Pacheco R."/>
            <person name="Padilla G."/>
            <person name="Ferreira P."/>
            <person name="Barriuso J."/>
            <person name="Kellner H."/>
            <person name="Castanera R."/>
            <person name="Alfaro M."/>
            <person name="Ramirez L."/>
            <person name="Pisabarro A.G."/>
            <person name="Kuo A."/>
            <person name="Tritt A."/>
            <person name="Lipzen A."/>
            <person name="He G."/>
            <person name="Yan M."/>
            <person name="Ng V."/>
            <person name="Cullen D."/>
            <person name="Martin F."/>
            <person name="Rosso M.-N."/>
            <person name="Henrissat B."/>
            <person name="Hibbett D."/>
            <person name="Martinez A.T."/>
            <person name="Grigoriev I.V."/>
        </authorList>
    </citation>
    <scope>NUCLEOTIDE SEQUENCE</scope>
    <source>
        <strain evidence="1">CBS 247.69</strain>
    </source>
</reference>
<evidence type="ECO:0000313" key="2">
    <source>
        <dbReference type="Proteomes" id="UP000807353"/>
    </source>
</evidence>
<dbReference type="Proteomes" id="UP000807353">
    <property type="component" value="Unassembled WGS sequence"/>
</dbReference>
<feature type="non-terminal residue" evidence="1">
    <location>
        <position position="179"/>
    </location>
</feature>
<sequence>MFLHFDDHPEPEIATGMVERLEKQWKACDQPVFILALILNPYEGLSRFGSHANLNHFKCNNLLLSVHCFQFHFQWSTDNLVHWQLYHRMKAQPSNDDTSEMKSYKERMLSQAFMNYLAGSGPFANWEAERAGFEEIMGKDPIFVWKAFRGSDNTKELASFAITLLTIVVNQAGCERLFS</sequence>
<keyword evidence="2" id="KW-1185">Reference proteome</keyword>
<proteinExistence type="predicted"/>
<accession>A0A9P5Y4X4</accession>
<protein>
    <submittedName>
        <fullName evidence="1">Uncharacterized protein</fullName>
    </submittedName>
</protein>
<organism evidence="1 2">
    <name type="scientific">Collybia nuda</name>
    <dbReference type="NCBI Taxonomy" id="64659"/>
    <lineage>
        <taxon>Eukaryota</taxon>
        <taxon>Fungi</taxon>
        <taxon>Dikarya</taxon>
        <taxon>Basidiomycota</taxon>
        <taxon>Agaricomycotina</taxon>
        <taxon>Agaricomycetes</taxon>
        <taxon>Agaricomycetidae</taxon>
        <taxon>Agaricales</taxon>
        <taxon>Tricholomatineae</taxon>
        <taxon>Clitocybaceae</taxon>
        <taxon>Collybia</taxon>
    </lineage>
</organism>
<gene>
    <name evidence="1" type="ORF">BDZ94DRAFT_1263077</name>
</gene>
<dbReference type="EMBL" id="MU150280">
    <property type="protein sequence ID" value="KAF9461681.1"/>
    <property type="molecule type" value="Genomic_DNA"/>
</dbReference>